<dbReference type="OrthoDB" id="786795at2759"/>
<comment type="caution">
    <text evidence="1">The sequence shown here is derived from an EMBL/GenBank/DDBJ whole genome shotgun (WGS) entry which is preliminary data.</text>
</comment>
<protein>
    <submittedName>
        <fullName evidence="1">Uncharacterized protein</fullName>
    </submittedName>
</protein>
<dbReference type="EMBL" id="JADFTS010000006">
    <property type="protein sequence ID" value="KAF9602729.1"/>
    <property type="molecule type" value="Genomic_DNA"/>
</dbReference>
<gene>
    <name evidence="1" type="ORF">IFM89_030617</name>
</gene>
<evidence type="ECO:0000313" key="2">
    <source>
        <dbReference type="Proteomes" id="UP000631114"/>
    </source>
</evidence>
<keyword evidence="2" id="KW-1185">Reference proteome</keyword>
<reference evidence="1 2" key="1">
    <citation type="submission" date="2020-10" db="EMBL/GenBank/DDBJ databases">
        <title>The Coptis chinensis genome and diversification of protoberbering-type alkaloids.</title>
        <authorList>
            <person name="Wang B."/>
            <person name="Shu S."/>
            <person name="Song C."/>
            <person name="Liu Y."/>
        </authorList>
    </citation>
    <scope>NUCLEOTIDE SEQUENCE [LARGE SCALE GENOMIC DNA]</scope>
    <source>
        <strain evidence="1">HL-2020</strain>
        <tissue evidence="1">Leaf</tissue>
    </source>
</reference>
<dbReference type="Proteomes" id="UP000631114">
    <property type="component" value="Unassembled WGS sequence"/>
</dbReference>
<accession>A0A835HNL8</accession>
<evidence type="ECO:0000313" key="1">
    <source>
        <dbReference type="EMBL" id="KAF9602729.1"/>
    </source>
</evidence>
<name>A0A835HNL8_9MAGN</name>
<proteinExistence type="predicted"/>
<organism evidence="1 2">
    <name type="scientific">Coptis chinensis</name>
    <dbReference type="NCBI Taxonomy" id="261450"/>
    <lineage>
        <taxon>Eukaryota</taxon>
        <taxon>Viridiplantae</taxon>
        <taxon>Streptophyta</taxon>
        <taxon>Embryophyta</taxon>
        <taxon>Tracheophyta</taxon>
        <taxon>Spermatophyta</taxon>
        <taxon>Magnoliopsida</taxon>
        <taxon>Ranunculales</taxon>
        <taxon>Ranunculaceae</taxon>
        <taxon>Coptidoideae</taxon>
        <taxon>Coptis</taxon>
    </lineage>
</organism>
<sequence length="66" mass="7814">MRRLKMELKQTMDMYNTTCKEAVSARHKAVEFHQWKINEARKFEDAKLFEEAKTCNCQDAKGEGCR</sequence>
<dbReference type="AlphaFoldDB" id="A0A835HNL8"/>